<dbReference type="InterPro" id="IPR003953">
    <property type="entry name" value="FAD-dep_OxRdtase_2_FAD-bd"/>
</dbReference>
<feature type="domain" description="FAD-dependent oxidoreductase 2 FAD-binding" evidence="3">
    <location>
        <begin position="4"/>
        <end position="50"/>
    </location>
</feature>
<evidence type="ECO:0000256" key="1">
    <source>
        <dbReference type="ARBA" id="ARBA00022630"/>
    </source>
</evidence>
<evidence type="ECO:0000259" key="3">
    <source>
        <dbReference type="Pfam" id="PF00890"/>
    </source>
</evidence>
<dbReference type="GO" id="GO:0016491">
    <property type="term" value="F:oxidoreductase activity"/>
    <property type="evidence" value="ECO:0007669"/>
    <property type="project" value="UniProtKB-KW"/>
</dbReference>
<dbReference type="Pfam" id="PF00890">
    <property type="entry name" value="FAD_binding_2"/>
    <property type="match status" value="1"/>
</dbReference>
<name>A0A8J8PEG0_9ARCH</name>
<evidence type="ECO:0000313" key="5">
    <source>
        <dbReference type="Proteomes" id="UP000752814"/>
    </source>
</evidence>
<dbReference type="EMBL" id="LVVT01000024">
    <property type="protein sequence ID" value="TQS81130.1"/>
    <property type="molecule type" value="Genomic_DNA"/>
</dbReference>
<accession>A0A8J8PEG0</accession>
<evidence type="ECO:0000256" key="2">
    <source>
        <dbReference type="ARBA" id="ARBA00023002"/>
    </source>
</evidence>
<comment type="caution">
    <text evidence="4">The sequence shown here is derived from an EMBL/GenBank/DDBJ whole genome shotgun (WGS) entry which is preliminary data.</text>
</comment>
<protein>
    <recommendedName>
        <fullName evidence="3">FAD-dependent oxidoreductase 2 FAD-binding domain-containing protein</fullName>
    </recommendedName>
</protein>
<sequence>MDCDILIVGGGAAGSTAAYRLANSGANVVLVSSGTPATAMSPGRITVSQESEELKKFLMEAGRPYGLFTKEEKTENFTNKGTPYQQSFLSAYDDNSAAQAAAGIKGFKDLNPELVSRILSQTGRELKPYWIEEGSIEEMAEAMQEIPADTIMIPPLFDLRHYAASMDKLEKLSGRRLREAVTPLSLPGRRLSECLLQAAKTAGAQVMTGRKVIDVTAQSALVQSGIREQEITYSALLLAGGNLVSGGLSLDGNLVREPLLGINVTEINTPRLHSAALTEALSSGICAHGCRAAAGVYACGSIVAGLSYPLSKGLWDVMLSAWKTAETIKEAAL</sequence>
<gene>
    <name evidence="4" type="ORF">A3207_04440</name>
</gene>
<dbReference type="PRINTS" id="PR00411">
    <property type="entry name" value="PNDRDTASEI"/>
</dbReference>
<organism evidence="4 5">
    <name type="scientific">Candidatus Methanomassiliicoccus intestinalis</name>
    <dbReference type="NCBI Taxonomy" id="1406512"/>
    <lineage>
        <taxon>Archaea</taxon>
        <taxon>Methanobacteriati</taxon>
        <taxon>Thermoplasmatota</taxon>
        <taxon>Thermoplasmata</taxon>
        <taxon>Methanomassiliicoccales</taxon>
        <taxon>Methanomassiliicoccaceae</taxon>
        <taxon>Methanomassiliicoccus</taxon>
    </lineage>
</organism>
<evidence type="ECO:0000313" key="4">
    <source>
        <dbReference type="EMBL" id="TQS81130.1"/>
    </source>
</evidence>
<dbReference type="AlphaFoldDB" id="A0A8J8PEG0"/>
<dbReference type="InterPro" id="IPR036188">
    <property type="entry name" value="FAD/NAD-bd_sf"/>
</dbReference>
<dbReference type="Proteomes" id="UP000752814">
    <property type="component" value="Unassembled WGS sequence"/>
</dbReference>
<keyword evidence="1" id="KW-0285">Flavoprotein</keyword>
<reference evidence="4" key="1">
    <citation type="submission" date="2016-03" db="EMBL/GenBank/DDBJ databases">
        <authorList>
            <person name="Borrel G."/>
            <person name="Mccann A."/>
            <person name="O'Toole P.W."/>
        </authorList>
    </citation>
    <scope>NUCLEOTIDE SEQUENCE</scope>
    <source>
        <strain evidence="4">183</strain>
    </source>
</reference>
<dbReference type="Gene3D" id="3.50.50.60">
    <property type="entry name" value="FAD/NAD(P)-binding domain"/>
    <property type="match status" value="1"/>
</dbReference>
<dbReference type="SUPFAM" id="SSF51905">
    <property type="entry name" value="FAD/NAD(P)-binding domain"/>
    <property type="match status" value="1"/>
</dbReference>
<proteinExistence type="predicted"/>
<keyword evidence="2" id="KW-0560">Oxidoreductase</keyword>
<dbReference type="RefSeq" id="WP_400195204.1">
    <property type="nucleotide sequence ID" value="NZ_CAYAYE010000021.1"/>
</dbReference>